<protein>
    <submittedName>
        <fullName evidence="2">Uncharacterized protein</fullName>
    </submittedName>
</protein>
<dbReference type="InterPro" id="IPR052958">
    <property type="entry name" value="IFN-induced_PKR_regulator"/>
</dbReference>
<evidence type="ECO:0000313" key="2">
    <source>
        <dbReference type="EMBL" id="KAL0182760.1"/>
    </source>
</evidence>
<name>A0ABD0Q928_CIRMR</name>
<gene>
    <name evidence="2" type="ORF">M9458_022135</name>
</gene>
<dbReference type="PANTHER" id="PTHR46289:SF2">
    <property type="entry name" value="THAP DOMAIN CONTAINING 12"/>
    <property type="match status" value="1"/>
</dbReference>
<feature type="region of interest" description="Disordered" evidence="1">
    <location>
        <begin position="2106"/>
        <end position="2131"/>
    </location>
</feature>
<feature type="compositionally biased region" description="Low complexity" evidence="1">
    <location>
        <begin position="1893"/>
        <end position="1910"/>
    </location>
</feature>
<reference evidence="2 3" key="1">
    <citation type="submission" date="2024-05" db="EMBL/GenBank/DDBJ databases">
        <title>Genome sequencing and assembly of Indian major carp, Cirrhinus mrigala (Hamilton, 1822).</title>
        <authorList>
            <person name="Mohindra V."/>
            <person name="Chowdhury L.M."/>
            <person name="Lal K."/>
            <person name="Jena J.K."/>
        </authorList>
    </citation>
    <scope>NUCLEOTIDE SEQUENCE [LARGE SCALE GENOMIC DNA]</scope>
    <source>
        <strain evidence="2">CM1030</strain>
        <tissue evidence="2">Blood</tissue>
    </source>
</reference>
<feature type="non-terminal residue" evidence="2">
    <location>
        <position position="2131"/>
    </location>
</feature>
<dbReference type="PANTHER" id="PTHR46289">
    <property type="entry name" value="52 KDA REPRESSOR OF THE INHIBITOR OF THE PROTEIN KINASE-LIKE PROTEIN-RELATED"/>
    <property type="match status" value="1"/>
</dbReference>
<dbReference type="EMBL" id="JAMKFB020000010">
    <property type="protein sequence ID" value="KAL0182760.1"/>
    <property type="molecule type" value="Genomic_DNA"/>
</dbReference>
<feature type="region of interest" description="Disordered" evidence="1">
    <location>
        <begin position="1878"/>
        <end position="1946"/>
    </location>
</feature>
<evidence type="ECO:0000256" key="1">
    <source>
        <dbReference type="SAM" id="MobiDB-lite"/>
    </source>
</evidence>
<feature type="non-terminal residue" evidence="2">
    <location>
        <position position="1"/>
    </location>
</feature>
<feature type="compositionally biased region" description="Basic and acidic residues" evidence="1">
    <location>
        <begin position="19"/>
        <end position="31"/>
    </location>
</feature>
<accession>A0ABD0Q928</accession>
<feature type="compositionally biased region" description="Polar residues" evidence="1">
    <location>
        <begin position="1981"/>
        <end position="2004"/>
    </location>
</feature>
<evidence type="ECO:0000313" key="3">
    <source>
        <dbReference type="Proteomes" id="UP001529510"/>
    </source>
</evidence>
<feature type="region of interest" description="Disordered" evidence="1">
    <location>
        <begin position="1981"/>
        <end position="2009"/>
    </location>
</feature>
<dbReference type="Proteomes" id="UP001529510">
    <property type="component" value="Unassembled WGS sequence"/>
</dbReference>
<keyword evidence="3" id="KW-1185">Reference proteome</keyword>
<feature type="compositionally biased region" description="Polar residues" evidence="1">
    <location>
        <begin position="1919"/>
        <end position="1940"/>
    </location>
</feature>
<organism evidence="2 3">
    <name type="scientific">Cirrhinus mrigala</name>
    <name type="common">Mrigala</name>
    <dbReference type="NCBI Taxonomy" id="683832"/>
    <lineage>
        <taxon>Eukaryota</taxon>
        <taxon>Metazoa</taxon>
        <taxon>Chordata</taxon>
        <taxon>Craniata</taxon>
        <taxon>Vertebrata</taxon>
        <taxon>Euteleostomi</taxon>
        <taxon>Actinopterygii</taxon>
        <taxon>Neopterygii</taxon>
        <taxon>Teleostei</taxon>
        <taxon>Ostariophysi</taxon>
        <taxon>Cypriniformes</taxon>
        <taxon>Cyprinidae</taxon>
        <taxon>Labeoninae</taxon>
        <taxon>Labeonini</taxon>
        <taxon>Cirrhinus</taxon>
    </lineage>
</organism>
<feature type="region of interest" description="Disordered" evidence="1">
    <location>
        <begin position="1"/>
        <end position="31"/>
    </location>
</feature>
<comment type="caution">
    <text evidence="2">The sequence shown here is derived from an EMBL/GenBank/DDBJ whole genome shotgun (WGS) entry which is preliminary data.</text>
</comment>
<sequence length="2131" mass="238481">AQVKDESDSAENSETHNPPAHDESEREDPAVSKAKEILKDYFKETLAFTGFSIANNASLNAVKPLGNDPAGPLSANTICAEKIDQKEVLALGEDVMREEIRNSLRLARFFSILLQDRVNIEGKDQIPVFIRSVTCEGFPQKHLLGFLPCDLDSDSLFLMLISEIRNNWGLRMEHCRGFTYLSSGAMCQKLKDLSCRMLRDFPQVVLSPSEPYAFNVWLIRSMPILPIQEVIDTVEQVAAIIRQSETLARKLDAKITATYSHIKGEVDRVKESCQNHWEYATDAFQTMLDILEPLLSSIGEMCTSALSDVDADTIVVLLMLKEKLKNFNFIITLVVLKNTLCCVSILNPSLRGIISISSTLQYTISNALKLLTKHMQEIAIFHRKWFSDAVGRAKKLGVPVNQPTEMVTNGDGEEKPQVSLEDYYREALSKKVLQYLVDEVKRVLGTEMARILRWLSLVPSYMADHNFSIRKDKVADANLNNLARPDSFYDELGCWEVKWRHASKRRILPTSVFATLKIPDIGFYPNVQSLLRVLGTIPCVRAESDVYGHYDMVLDRYQTYMKEVSAEKRLSNMAFVYVNQDVHFSIEEMVEAYIKKYPDILQLANDASKEDTEEPREMTLNMDIEIQKSPECSETDREALKSALQAAVTAAYSRQSRHTQGDQDQEVEYVTKSEMNEVFKVCEDVVRERILSELGNSFFSLFIDRVARCGEIDYLPMFIRFVDSFDVMRLELLGFIEVAHDTEAMCERLFDVVTREWHLDLSYCRGQAYLGSGEVSYKLKAFACKIQEKYPLAICTHCSCYSFNTWWSRSVPVAAVIRAIDTLEEIVSFFHSMPALEKQLDQVLAIGLRESYEKIHELQGKFCSTWLEKHDSYEVFALILEPMVDWLENIDNCQSQRWSLAVSNRAKRLLQLIRDFDFIVAIVALKNASSFTKELSAALQKDHFSAASQLSQISGIVATLNRVKTNIKVFHQSWFDEASSFAQSLGVQVKVPDGVIIPRDSLLKPGTYYKDAMSVPLVDHLINMVKDYFSDDHKEALNLLSLVPCSVTMSYVFETLKSKPPLYIGDLPDPDNFFTELSCWKVKWKTKVVTFTIPETIFQTLRLPLMQYFVNINTLLKIMCVLPSTALEYCGEVKRHIMYQDYLSNTSPMDRSPCLAVLQVGTDFNRDLDRMVAQCLKLTPKTLEGICLDKESKTLGRTVEIKTEEADVHKEGTESIETQQHSENIEVVAGCTEVTAEEQHVKEVEPVPDENGHSGEPADNIRNCEEVFKQAAKLARRNCSLIDLSKPEQDAIVQKLASCHWVQEEGTSFSEGEMLQRFVKAVREIILTEVQDSPFFSIITDRAISVGEAKFLPVFVRYVNDCIPKVELIGFLPFDESSDVDFQAKALAATLEDEWGLQMGCCRGQSIMCFGTGSQSLRKMALGFLESYPLAVNTPSESCGLAYWLALSLQNPSITKVLETAEDLLQFFDQSPQLESELAKTMDGLLNTPREALAEIPETCLSRWKKREDFFDILVDMLDGVLNCLDSVSTNSSGSWSSSMSLHSQTLSTALRQVDFVIPLVILKNACAPLRNCSTVFRCGNPADIIFELEKIMPIIDSFSKMLDNVSAVHSVWFEEAVELATKVMGLLSYAESVSGYDSPEMFYMEAVSLPVLNGLMEEMKFNFSENHLKALKVLSLLPTCNPLPILPESTDKLHTIYLSDLPEPETAEEDINTWATVWREKYQDVCPPTSISETLLHNEAKNLPNVATLLQLVAVLPSISMECDLMKTTLNSLRTLLRDGIFNNGSKTDAVMLLMHRQTLQSLEEVIEKCMEGDPDSNQFLAQVKSTVNHLRMEGEVIAMAPQEMAVDTNGSNYPQEANNAGIDVETAAPEEVLLETNGSSEIERAKENTPDQSSSLTLSSSDQATTAAEVIPAYSARPTSTPDQPTESVQDATMQSTGVEHDGSDQLITLVQDVNDRSEVPDQCGIDLPVAGDQIVTNQAETEQSSEEQPASTVQSESVNQSETDDQPMEVDEFVAAEPGEAGQPPTEEQCVPDQFVAVAQVETDSSIVAQDASCHIVTGLADGQAVSVDQSESVQLMSVDHSANDHETNQAMEVDESVNDPYVVEDQGENGQPATGAHPAGTDQSIVK</sequence>
<proteinExistence type="predicted"/>